<keyword evidence="7" id="KW-1185">Reference proteome</keyword>
<accession>A0A501WIK2</accession>
<dbReference type="EMBL" id="VFRR01000049">
    <property type="protein sequence ID" value="TPE46911.1"/>
    <property type="molecule type" value="Genomic_DNA"/>
</dbReference>
<dbReference type="AlphaFoldDB" id="A0A501WIK2"/>
<dbReference type="InterPro" id="IPR036388">
    <property type="entry name" value="WH-like_DNA-bd_sf"/>
</dbReference>
<name>A0A501WIK2_9GAMM</name>
<evidence type="ECO:0000256" key="4">
    <source>
        <dbReference type="ARBA" id="ARBA00023163"/>
    </source>
</evidence>
<dbReference type="PRINTS" id="PR00039">
    <property type="entry name" value="HTHLYSR"/>
</dbReference>
<reference evidence="6 7" key="1">
    <citation type="submission" date="2019-06" db="EMBL/GenBank/DDBJ databases">
        <title>A novel bacterium of genus Marinomonas, isolated from coastal sand.</title>
        <authorList>
            <person name="Huang H."/>
            <person name="Mo K."/>
            <person name="Hu Y."/>
        </authorList>
    </citation>
    <scope>NUCLEOTIDE SEQUENCE [LARGE SCALE GENOMIC DNA]</scope>
    <source>
        <strain evidence="6 7">HB171799</strain>
    </source>
</reference>
<dbReference type="PROSITE" id="PS50931">
    <property type="entry name" value="HTH_LYSR"/>
    <property type="match status" value="2"/>
</dbReference>
<proteinExistence type="inferred from homology"/>
<dbReference type="InterPro" id="IPR005119">
    <property type="entry name" value="LysR_subst-bd"/>
</dbReference>
<dbReference type="RefSeq" id="WP_140591136.1">
    <property type="nucleotide sequence ID" value="NZ_VFRR01000049.1"/>
</dbReference>
<evidence type="ECO:0000313" key="7">
    <source>
        <dbReference type="Proteomes" id="UP000315901"/>
    </source>
</evidence>
<dbReference type="OrthoDB" id="9814165at2"/>
<evidence type="ECO:0000259" key="5">
    <source>
        <dbReference type="PROSITE" id="PS50931"/>
    </source>
</evidence>
<feature type="domain" description="HTH lysR-type" evidence="5">
    <location>
        <begin position="105"/>
        <end position="162"/>
    </location>
</feature>
<evidence type="ECO:0000256" key="2">
    <source>
        <dbReference type="ARBA" id="ARBA00023015"/>
    </source>
</evidence>
<dbReference type="InterPro" id="IPR036390">
    <property type="entry name" value="WH_DNA-bd_sf"/>
</dbReference>
<dbReference type="Pfam" id="PF03466">
    <property type="entry name" value="LysR_substrate"/>
    <property type="match status" value="1"/>
</dbReference>
<keyword evidence="2" id="KW-0805">Transcription regulation</keyword>
<dbReference type="Proteomes" id="UP000315901">
    <property type="component" value="Unassembled WGS sequence"/>
</dbReference>
<keyword evidence="3" id="KW-0238">DNA-binding</keyword>
<dbReference type="GO" id="GO:0003700">
    <property type="term" value="F:DNA-binding transcription factor activity"/>
    <property type="evidence" value="ECO:0007669"/>
    <property type="project" value="InterPro"/>
</dbReference>
<dbReference type="SUPFAM" id="SSF53850">
    <property type="entry name" value="Periplasmic binding protein-like II"/>
    <property type="match status" value="1"/>
</dbReference>
<sequence length="408" mass="45928">MEMQIPNLRHLRVFIAVTELKSITKASDNIFLSQPAITQAIAKLEKSLDTILFERHSDGMYPTPSGEIWYKRVARALDYLQDATNDILRDPSNREIQPKNLLAQISTTQLKALVAVCEARNFSIASRQLGVSQSSVHRAARDLEKLLGIALFEKNSLGIDATRAAKLLSRATKLAFAELRQGFYEINAIQFRDVSTIAVGSMPLARTTILPKSILRFSERHPDVNIKVIEGPYPDLLQHLRQGDVDLILGALRYPTPADDVIQEELWSPPLAIVCRANHPLLSQTEVSASDLNQYAWVVPAEGTPTRQAFESLFQDAGATLPSRIVESSSQILIREVLLESDRLTLISANQVEREINIGLLHILPFPLEHTRRPIGLCMRKNWLPTLTQSHFLSMLREVSEQFRQKIY</sequence>
<dbReference type="Gene3D" id="3.40.190.10">
    <property type="entry name" value="Periplasmic binding protein-like II"/>
    <property type="match status" value="2"/>
</dbReference>
<dbReference type="FunFam" id="1.10.10.10:FF:000001">
    <property type="entry name" value="LysR family transcriptional regulator"/>
    <property type="match status" value="1"/>
</dbReference>
<evidence type="ECO:0000256" key="3">
    <source>
        <dbReference type="ARBA" id="ARBA00023125"/>
    </source>
</evidence>
<evidence type="ECO:0000313" key="6">
    <source>
        <dbReference type="EMBL" id="TPE46911.1"/>
    </source>
</evidence>
<protein>
    <submittedName>
        <fullName evidence="6">LysR family transcriptional regulator</fullName>
    </submittedName>
</protein>
<evidence type="ECO:0000256" key="1">
    <source>
        <dbReference type="ARBA" id="ARBA00009437"/>
    </source>
</evidence>
<comment type="similarity">
    <text evidence="1">Belongs to the LysR transcriptional regulatory family.</text>
</comment>
<gene>
    <name evidence="6" type="ORF">FJM67_15355</name>
</gene>
<keyword evidence="4" id="KW-0804">Transcription</keyword>
<dbReference type="InterPro" id="IPR000847">
    <property type="entry name" value="LysR_HTH_N"/>
</dbReference>
<dbReference type="GO" id="GO:0000976">
    <property type="term" value="F:transcription cis-regulatory region binding"/>
    <property type="evidence" value="ECO:0007669"/>
    <property type="project" value="TreeGrafter"/>
</dbReference>
<dbReference type="PANTHER" id="PTHR30126">
    <property type="entry name" value="HTH-TYPE TRANSCRIPTIONAL REGULATOR"/>
    <property type="match status" value="1"/>
</dbReference>
<dbReference type="Pfam" id="PF00126">
    <property type="entry name" value="HTH_1"/>
    <property type="match status" value="2"/>
</dbReference>
<comment type="caution">
    <text evidence="6">The sequence shown here is derived from an EMBL/GenBank/DDBJ whole genome shotgun (WGS) entry which is preliminary data.</text>
</comment>
<dbReference type="SUPFAM" id="SSF46785">
    <property type="entry name" value="Winged helix' DNA-binding domain"/>
    <property type="match status" value="2"/>
</dbReference>
<dbReference type="PANTHER" id="PTHR30126:SF98">
    <property type="entry name" value="HTH-TYPE TRANSCRIPTIONAL ACTIVATOR BAUR"/>
    <property type="match status" value="1"/>
</dbReference>
<feature type="domain" description="HTH lysR-type" evidence="5">
    <location>
        <begin position="6"/>
        <end position="63"/>
    </location>
</feature>
<dbReference type="Gene3D" id="1.10.10.10">
    <property type="entry name" value="Winged helix-like DNA-binding domain superfamily/Winged helix DNA-binding domain"/>
    <property type="match status" value="2"/>
</dbReference>
<organism evidence="6 7">
    <name type="scientific">Maribrevibacterium harenarium</name>
    <dbReference type="NCBI Taxonomy" id="2589817"/>
    <lineage>
        <taxon>Bacteria</taxon>
        <taxon>Pseudomonadati</taxon>
        <taxon>Pseudomonadota</taxon>
        <taxon>Gammaproteobacteria</taxon>
        <taxon>Oceanospirillales</taxon>
        <taxon>Oceanospirillaceae</taxon>
        <taxon>Maribrevibacterium</taxon>
    </lineage>
</organism>